<name>A0A8T2JDE4_9PIPI</name>
<evidence type="ECO:0008006" key="4">
    <source>
        <dbReference type="Google" id="ProtNLM"/>
    </source>
</evidence>
<sequence length="267" mass="29836">MGCKNSRVQVVQPADGNNSVWGTKVQPQSEDEIKSTNNNRDGSALSKGTMDSGLGLEEEAPGGLPGSVTEKLPSPRGRMINDLSLLNSRQETLRERQKSSDILEELMMQGIIQSQTKIVKNGEAFDVLMETPGKPLRRPPAKLEKLNTIRKKDKNLTKEDIENKMKAVEERRKTKEDELKKRLRSDRPMTAVQSIRELRGEGSLTPNEGQEDESVSLEIVPPQNQMTIEPTKNHIADEEGDEIGALESDNTYNNPSDEIYDHGKDIF</sequence>
<accession>A0A8T2JDE4</accession>
<gene>
    <name evidence="2" type="ORF">GDO86_011224</name>
</gene>
<evidence type="ECO:0000313" key="2">
    <source>
        <dbReference type="EMBL" id="KAG8442342.1"/>
    </source>
</evidence>
<organism evidence="2 3">
    <name type="scientific">Hymenochirus boettgeri</name>
    <name type="common">Congo dwarf clawed frog</name>
    <dbReference type="NCBI Taxonomy" id="247094"/>
    <lineage>
        <taxon>Eukaryota</taxon>
        <taxon>Metazoa</taxon>
        <taxon>Chordata</taxon>
        <taxon>Craniata</taxon>
        <taxon>Vertebrata</taxon>
        <taxon>Euteleostomi</taxon>
        <taxon>Amphibia</taxon>
        <taxon>Batrachia</taxon>
        <taxon>Anura</taxon>
        <taxon>Pipoidea</taxon>
        <taxon>Pipidae</taxon>
        <taxon>Pipinae</taxon>
        <taxon>Hymenochirus</taxon>
    </lineage>
</organism>
<dbReference type="SUPFAM" id="SSF101494">
    <property type="entry name" value="Stathmin"/>
    <property type="match status" value="1"/>
</dbReference>
<reference evidence="2" key="1">
    <citation type="thesis" date="2020" institute="ProQuest LLC" country="789 East Eisenhower Parkway, Ann Arbor, MI, USA">
        <title>Comparative Genomics and Chromosome Evolution.</title>
        <authorList>
            <person name="Mudd A.B."/>
        </authorList>
    </citation>
    <scope>NUCLEOTIDE SEQUENCE</scope>
    <source>
        <strain evidence="2">Female2</strain>
        <tissue evidence="2">Blood</tissue>
    </source>
</reference>
<feature type="region of interest" description="Disordered" evidence="1">
    <location>
        <begin position="166"/>
        <end position="188"/>
    </location>
</feature>
<protein>
    <recommendedName>
        <fullName evidence="4">Stathmin domain containing 1</fullName>
    </recommendedName>
</protein>
<feature type="region of interest" description="Disordered" evidence="1">
    <location>
        <begin position="244"/>
        <end position="267"/>
    </location>
</feature>
<dbReference type="PROSITE" id="PS51663">
    <property type="entry name" value="STATHMIN_3"/>
    <property type="match status" value="1"/>
</dbReference>
<dbReference type="InterPro" id="IPR036002">
    <property type="entry name" value="Stathmin_sf"/>
</dbReference>
<dbReference type="Proteomes" id="UP000812440">
    <property type="component" value="Chromosome 6"/>
</dbReference>
<dbReference type="InterPro" id="IPR000956">
    <property type="entry name" value="Stathmin_fam"/>
</dbReference>
<dbReference type="Pfam" id="PF00836">
    <property type="entry name" value="Stathmin"/>
    <property type="match status" value="1"/>
</dbReference>
<proteinExistence type="predicted"/>
<evidence type="ECO:0000313" key="3">
    <source>
        <dbReference type="Proteomes" id="UP000812440"/>
    </source>
</evidence>
<dbReference type="EMBL" id="JAACNH010000005">
    <property type="protein sequence ID" value="KAG8442342.1"/>
    <property type="molecule type" value="Genomic_DNA"/>
</dbReference>
<comment type="caution">
    <text evidence="2">The sequence shown here is derived from an EMBL/GenBank/DDBJ whole genome shotgun (WGS) entry which is preliminary data.</text>
</comment>
<dbReference type="PANTHER" id="PTHR10104">
    <property type="entry name" value="STATHMIN"/>
    <property type="match status" value="1"/>
</dbReference>
<dbReference type="PANTHER" id="PTHR10104:SF20">
    <property type="entry name" value="STATHMIN DOMAIN-CONTAINING PROTEIN 1"/>
    <property type="match status" value="1"/>
</dbReference>
<dbReference type="AlphaFoldDB" id="A0A8T2JDE4"/>
<feature type="compositionally biased region" description="Polar residues" evidence="1">
    <location>
        <begin position="15"/>
        <end position="28"/>
    </location>
</feature>
<evidence type="ECO:0000256" key="1">
    <source>
        <dbReference type="SAM" id="MobiDB-lite"/>
    </source>
</evidence>
<dbReference type="OrthoDB" id="9940536at2759"/>
<dbReference type="GO" id="GO:0031110">
    <property type="term" value="P:regulation of microtubule polymerization or depolymerization"/>
    <property type="evidence" value="ECO:0007669"/>
    <property type="project" value="InterPro"/>
</dbReference>
<feature type="compositionally biased region" description="Basic and acidic residues" evidence="1">
    <location>
        <begin position="166"/>
        <end position="180"/>
    </location>
</feature>
<keyword evidence="3" id="KW-1185">Reference proteome</keyword>
<feature type="region of interest" description="Disordered" evidence="1">
    <location>
        <begin position="1"/>
        <end position="76"/>
    </location>
</feature>